<dbReference type="KEGG" id="fcm:BIW12_04070"/>
<dbReference type="InterPro" id="IPR003732">
    <property type="entry name" value="Daa-tRNA_deacyls_DTD"/>
</dbReference>
<comment type="subcellular location">
    <subcellularLocation>
        <location evidence="2">Cytoplasm</location>
    </subcellularLocation>
</comment>
<dbReference type="InterPro" id="IPR023509">
    <property type="entry name" value="DTD-like_sf"/>
</dbReference>
<gene>
    <name evidence="2" type="primary">dtd</name>
    <name evidence="3" type="ORF">BIW12_04070</name>
</gene>
<evidence type="ECO:0000256" key="1">
    <source>
        <dbReference type="ARBA" id="ARBA00009673"/>
    </source>
</evidence>
<keyword evidence="2" id="KW-0820">tRNA-binding</keyword>
<dbReference type="GO" id="GO:0051500">
    <property type="term" value="F:D-tyrosyl-tRNA(Tyr) deacylase activity"/>
    <property type="evidence" value="ECO:0007669"/>
    <property type="project" value="TreeGrafter"/>
</dbReference>
<dbReference type="GO" id="GO:0043908">
    <property type="term" value="F:Ser(Gly)-tRNA(Ala) hydrolase activity"/>
    <property type="evidence" value="ECO:0007669"/>
    <property type="project" value="UniProtKB-UniRule"/>
</dbReference>
<dbReference type="AlphaFoldDB" id="A0A1D9P7X0"/>
<dbReference type="CDD" id="cd00563">
    <property type="entry name" value="Dtyr_deacylase"/>
    <property type="match status" value="1"/>
</dbReference>
<dbReference type="GO" id="GO:0000049">
    <property type="term" value="F:tRNA binding"/>
    <property type="evidence" value="ECO:0007669"/>
    <property type="project" value="UniProtKB-UniRule"/>
</dbReference>
<accession>A0A1D9P7X0</accession>
<dbReference type="RefSeq" id="WP_071183925.1">
    <property type="nucleotide sequence ID" value="NZ_CP017774.1"/>
</dbReference>
<evidence type="ECO:0000256" key="2">
    <source>
        <dbReference type="HAMAP-Rule" id="MF_00518"/>
    </source>
</evidence>
<dbReference type="OrthoDB" id="9801395at2"/>
<proteinExistence type="inferred from homology"/>
<comment type="catalytic activity">
    <reaction evidence="2">
        <text>a D-aminoacyl-tRNA + H2O = a tRNA + a D-alpha-amino acid + H(+)</text>
        <dbReference type="Rhea" id="RHEA:13953"/>
        <dbReference type="Rhea" id="RHEA-COMP:10123"/>
        <dbReference type="Rhea" id="RHEA-COMP:10124"/>
        <dbReference type="ChEBI" id="CHEBI:15377"/>
        <dbReference type="ChEBI" id="CHEBI:15378"/>
        <dbReference type="ChEBI" id="CHEBI:59871"/>
        <dbReference type="ChEBI" id="CHEBI:78442"/>
        <dbReference type="ChEBI" id="CHEBI:79333"/>
        <dbReference type="EC" id="3.1.1.96"/>
    </reaction>
</comment>
<name>A0A1D9P7X0_9FLAO</name>
<feature type="short sequence motif" description="Gly-cisPro motif, important for rejection of L-amino acids" evidence="2">
    <location>
        <begin position="138"/>
        <end position="139"/>
    </location>
</feature>
<dbReference type="HAMAP" id="MF_00518">
    <property type="entry name" value="Deacylase_Dtd"/>
    <property type="match status" value="1"/>
</dbReference>
<evidence type="ECO:0000313" key="4">
    <source>
        <dbReference type="Proteomes" id="UP000178198"/>
    </source>
</evidence>
<comment type="catalytic activity">
    <reaction evidence="2">
        <text>glycyl-tRNA(Ala) + H2O = tRNA(Ala) + glycine + H(+)</text>
        <dbReference type="Rhea" id="RHEA:53744"/>
        <dbReference type="Rhea" id="RHEA-COMP:9657"/>
        <dbReference type="Rhea" id="RHEA-COMP:13640"/>
        <dbReference type="ChEBI" id="CHEBI:15377"/>
        <dbReference type="ChEBI" id="CHEBI:15378"/>
        <dbReference type="ChEBI" id="CHEBI:57305"/>
        <dbReference type="ChEBI" id="CHEBI:78442"/>
        <dbReference type="ChEBI" id="CHEBI:78522"/>
    </reaction>
</comment>
<dbReference type="GO" id="GO:0019478">
    <property type="term" value="P:D-amino acid catabolic process"/>
    <property type="evidence" value="ECO:0007669"/>
    <property type="project" value="UniProtKB-UniRule"/>
</dbReference>
<keyword evidence="4" id="KW-1185">Reference proteome</keyword>
<dbReference type="GO" id="GO:0106026">
    <property type="term" value="F:Gly-tRNA(Ala) deacylase activity"/>
    <property type="evidence" value="ECO:0007669"/>
    <property type="project" value="UniProtKB-UniRule"/>
</dbReference>
<sequence>MRVVIQRVSSASVTIDNKIVAEINKGLLVLVGVEDADTQEDIDWLIAKIAKIRIFGDESNVMNLSVQDVDGDIIVVSQFTLHAGTKKGNRPSYIKASKPEIAIPLYENFVRKLESEIGKKVQTGEFGADMKVALLNDGPVTIWIDSKNRE</sequence>
<dbReference type="Proteomes" id="UP000178198">
    <property type="component" value="Chromosome"/>
</dbReference>
<keyword evidence="2" id="KW-0378">Hydrolase</keyword>
<dbReference type="SUPFAM" id="SSF69500">
    <property type="entry name" value="DTD-like"/>
    <property type="match status" value="1"/>
</dbReference>
<dbReference type="STRING" id="1306519.BIW12_04070"/>
<dbReference type="PANTHER" id="PTHR10472:SF5">
    <property type="entry name" value="D-AMINOACYL-TRNA DEACYLASE 1"/>
    <property type="match status" value="1"/>
</dbReference>
<dbReference type="Gene3D" id="3.50.80.10">
    <property type="entry name" value="D-tyrosyl-tRNA(Tyr) deacylase"/>
    <property type="match status" value="1"/>
</dbReference>
<dbReference type="EC" id="3.1.1.-" evidence="2"/>
<dbReference type="FunFam" id="3.50.80.10:FF:000001">
    <property type="entry name" value="D-aminoacyl-tRNA deacylase"/>
    <property type="match status" value="1"/>
</dbReference>
<dbReference type="EC" id="3.1.1.96" evidence="2"/>
<keyword evidence="2" id="KW-0963">Cytoplasm</keyword>
<dbReference type="GO" id="GO:0005737">
    <property type="term" value="C:cytoplasm"/>
    <property type="evidence" value="ECO:0007669"/>
    <property type="project" value="UniProtKB-SubCell"/>
</dbReference>
<comment type="subunit">
    <text evidence="2">Homodimer.</text>
</comment>
<dbReference type="NCBIfam" id="TIGR00256">
    <property type="entry name" value="D-aminoacyl-tRNA deacylase"/>
    <property type="match status" value="1"/>
</dbReference>
<organism evidence="3 4">
    <name type="scientific">Flavobacterium commune</name>
    <dbReference type="NCBI Taxonomy" id="1306519"/>
    <lineage>
        <taxon>Bacteria</taxon>
        <taxon>Pseudomonadati</taxon>
        <taxon>Bacteroidota</taxon>
        <taxon>Flavobacteriia</taxon>
        <taxon>Flavobacteriales</taxon>
        <taxon>Flavobacteriaceae</taxon>
        <taxon>Flavobacterium</taxon>
    </lineage>
</organism>
<protein>
    <recommendedName>
        <fullName evidence="2">D-aminoacyl-tRNA deacylase</fullName>
        <shortName evidence="2">DTD</shortName>
        <ecNumber evidence="2">3.1.1.96</ecNumber>
    </recommendedName>
    <alternativeName>
        <fullName evidence="2">Gly-tRNA(Ala) deacylase</fullName>
        <ecNumber evidence="2">3.1.1.-</ecNumber>
    </alternativeName>
</protein>
<comment type="domain">
    <text evidence="2">A Gly-cisPro motif from one monomer fits into the active site of the other monomer to allow specific chiral rejection of L-amino acids.</text>
</comment>
<reference evidence="3 4" key="1">
    <citation type="submission" date="2016-10" db="EMBL/GenBank/DDBJ databases">
        <title>Complete Genome Sequence of Flavobacterium sp. PK15.</title>
        <authorList>
            <person name="Ekwe A."/>
            <person name="Kim S.B."/>
        </authorList>
    </citation>
    <scope>NUCLEOTIDE SEQUENCE [LARGE SCALE GENOMIC DNA]</scope>
    <source>
        <strain evidence="3 4">PK15</strain>
    </source>
</reference>
<keyword evidence="2" id="KW-0694">RNA-binding</keyword>
<comment type="function">
    <text evidence="2">An aminoacyl-tRNA editing enzyme that deacylates mischarged D-aminoacyl-tRNAs. Also deacylates mischarged glycyl-tRNA(Ala), protecting cells against glycine mischarging by AlaRS. Acts via tRNA-based rather than protein-based catalysis; rejects L-amino acids rather than detecting D-amino acids in the active site. By recycling D-aminoacyl-tRNA to D-amino acids and free tRNA molecules, this enzyme counteracts the toxicity associated with the formation of D-aminoacyl-tRNA entities in vivo and helps enforce protein L-homochirality.</text>
</comment>
<comment type="similarity">
    <text evidence="1 2">Belongs to the DTD family.</text>
</comment>
<evidence type="ECO:0000313" key="3">
    <source>
        <dbReference type="EMBL" id="AOZ98676.1"/>
    </source>
</evidence>
<dbReference type="EMBL" id="CP017774">
    <property type="protein sequence ID" value="AOZ98676.1"/>
    <property type="molecule type" value="Genomic_DNA"/>
</dbReference>
<dbReference type="Pfam" id="PF02580">
    <property type="entry name" value="Tyr_Deacylase"/>
    <property type="match status" value="1"/>
</dbReference>
<dbReference type="PANTHER" id="PTHR10472">
    <property type="entry name" value="D-TYROSYL-TRNA TYR DEACYLASE"/>
    <property type="match status" value="1"/>
</dbReference>